<feature type="domain" description="CENP-V/GFA" evidence="5">
    <location>
        <begin position="1"/>
        <end position="93"/>
    </location>
</feature>
<dbReference type="PANTHER" id="PTHR33337:SF40">
    <property type="entry name" value="CENP-V_GFA DOMAIN-CONTAINING PROTEIN-RELATED"/>
    <property type="match status" value="1"/>
</dbReference>
<sequence length="113" mass="12690">CGMCRKAHGSAYSTHIVIRPDQLNWISGRDDLVPYESSVAMYREFCSRCGTHILVHGQTGDDNFAIPAGTLDGDPPLTIMGHMYTEELVNWWEISDSLPKYDRWPPGYGPEST</sequence>
<comment type="similarity">
    <text evidence="1">Belongs to the Gfa family.</text>
</comment>
<evidence type="ECO:0000256" key="3">
    <source>
        <dbReference type="ARBA" id="ARBA00022833"/>
    </source>
</evidence>
<organism evidence="6">
    <name type="scientific">marine metagenome</name>
    <dbReference type="NCBI Taxonomy" id="408172"/>
    <lineage>
        <taxon>unclassified sequences</taxon>
        <taxon>metagenomes</taxon>
        <taxon>ecological metagenomes</taxon>
    </lineage>
</organism>
<dbReference type="PROSITE" id="PS51891">
    <property type="entry name" value="CENP_V_GFA"/>
    <property type="match status" value="1"/>
</dbReference>
<evidence type="ECO:0000313" key="6">
    <source>
        <dbReference type="EMBL" id="SVB05545.1"/>
    </source>
</evidence>
<dbReference type="GO" id="GO:0016846">
    <property type="term" value="F:carbon-sulfur lyase activity"/>
    <property type="evidence" value="ECO:0007669"/>
    <property type="project" value="InterPro"/>
</dbReference>
<keyword evidence="2" id="KW-0479">Metal-binding</keyword>
<name>A0A382AVJ1_9ZZZZ</name>
<accession>A0A382AVJ1</accession>
<dbReference type="EMBL" id="UINC01027028">
    <property type="protein sequence ID" value="SVB05545.1"/>
    <property type="molecule type" value="Genomic_DNA"/>
</dbReference>
<evidence type="ECO:0000256" key="4">
    <source>
        <dbReference type="ARBA" id="ARBA00023239"/>
    </source>
</evidence>
<evidence type="ECO:0000259" key="5">
    <source>
        <dbReference type="PROSITE" id="PS51891"/>
    </source>
</evidence>
<dbReference type="InterPro" id="IPR006913">
    <property type="entry name" value="CENP-V/GFA"/>
</dbReference>
<keyword evidence="4" id="KW-0456">Lyase</keyword>
<dbReference type="InterPro" id="IPR011057">
    <property type="entry name" value="Mss4-like_sf"/>
</dbReference>
<dbReference type="AlphaFoldDB" id="A0A382AVJ1"/>
<feature type="non-terminal residue" evidence="6">
    <location>
        <position position="1"/>
    </location>
</feature>
<dbReference type="SUPFAM" id="SSF51316">
    <property type="entry name" value="Mss4-like"/>
    <property type="match status" value="1"/>
</dbReference>
<dbReference type="Gene3D" id="3.90.1590.10">
    <property type="entry name" value="glutathione-dependent formaldehyde- activating enzyme (gfa)"/>
    <property type="match status" value="1"/>
</dbReference>
<gene>
    <name evidence="6" type="ORF">METZ01_LOCUS158399</name>
</gene>
<dbReference type="GO" id="GO:0046872">
    <property type="term" value="F:metal ion binding"/>
    <property type="evidence" value="ECO:0007669"/>
    <property type="project" value="UniProtKB-KW"/>
</dbReference>
<keyword evidence="3" id="KW-0862">Zinc</keyword>
<dbReference type="PANTHER" id="PTHR33337">
    <property type="entry name" value="GFA DOMAIN-CONTAINING PROTEIN"/>
    <property type="match status" value="1"/>
</dbReference>
<protein>
    <recommendedName>
        <fullName evidence="5">CENP-V/GFA domain-containing protein</fullName>
    </recommendedName>
</protein>
<evidence type="ECO:0000256" key="1">
    <source>
        <dbReference type="ARBA" id="ARBA00005495"/>
    </source>
</evidence>
<dbReference type="Pfam" id="PF04828">
    <property type="entry name" value="GFA"/>
    <property type="match status" value="1"/>
</dbReference>
<proteinExistence type="inferred from homology"/>
<evidence type="ECO:0000256" key="2">
    <source>
        <dbReference type="ARBA" id="ARBA00022723"/>
    </source>
</evidence>
<reference evidence="6" key="1">
    <citation type="submission" date="2018-05" db="EMBL/GenBank/DDBJ databases">
        <authorList>
            <person name="Lanie J.A."/>
            <person name="Ng W.-L."/>
            <person name="Kazmierczak K.M."/>
            <person name="Andrzejewski T.M."/>
            <person name="Davidsen T.M."/>
            <person name="Wayne K.J."/>
            <person name="Tettelin H."/>
            <person name="Glass J.I."/>
            <person name="Rusch D."/>
            <person name="Podicherti R."/>
            <person name="Tsui H.-C.T."/>
            <person name="Winkler M.E."/>
        </authorList>
    </citation>
    <scope>NUCLEOTIDE SEQUENCE</scope>
</reference>